<evidence type="ECO:0000313" key="1">
    <source>
        <dbReference type="EMBL" id="MPC77158.1"/>
    </source>
</evidence>
<sequence length="23" mass="2717">MLRIREDLKRKEAAESGLRKGLF</sequence>
<name>A0A5B7I8E9_PORTR</name>
<dbReference type="AlphaFoldDB" id="A0A5B7I8E9"/>
<dbReference type="Proteomes" id="UP000324222">
    <property type="component" value="Unassembled WGS sequence"/>
</dbReference>
<keyword evidence="2" id="KW-1185">Reference proteome</keyword>
<protein>
    <submittedName>
        <fullName evidence="1">Uncharacterized protein</fullName>
    </submittedName>
</protein>
<organism evidence="1 2">
    <name type="scientific">Portunus trituberculatus</name>
    <name type="common">Swimming crab</name>
    <name type="synonym">Neptunus trituberculatus</name>
    <dbReference type="NCBI Taxonomy" id="210409"/>
    <lineage>
        <taxon>Eukaryota</taxon>
        <taxon>Metazoa</taxon>
        <taxon>Ecdysozoa</taxon>
        <taxon>Arthropoda</taxon>
        <taxon>Crustacea</taxon>
        <taxon>Multicrustacea</taxon>
        <taxon>Malacostraca</taxon>
        <taxon>Eumalacostraca</taxon>
        <taxon>Eucarida</taxon>
        <taxon>Decapoda</taxon>
        <taxon>Pleocyemata</taxon>
        <taxon>Brachyura</taxon>
        <taxon>Eubrachyura</taxon>
        <taxon>Portunoidea</taxon>
        <taxon>Portunidae</taxon>
        <taxon>Portuninae</taxon>
        <taxon>Portunus</taxon>
    </lineage>
</organism>
<reference evidence="1 2" key="1">
    <citation type="submission" date="2019-05" db="EMBL/GenBank/DDBJ databases">
        <title>Another draft genome of Portunus trituberculatus and its Hox gene families provides insights of decapod evolution.</title>
        <authorList>
            <person name="Jeong J.-H."/>
            <person name="Song I."/>
            <person name="Kim S."/>
            <person name="Choi T."/>
            <person name="Kim D."/>
            <person name="Ryu S."/>
            <person name="Kim W."/>
        </authorList>
    </citation>
    <scope>NUCLEOTIDE SEQUENCE [LARGE SCALE GENOMIC DNA]</scope>
    <source>
        <tissue evidence="1">Muscle</tissue>
    </source>
</reference>
<accession>A0A5B7I8E9</accession>
<gene>
    <name evidence="1" type="ORF">E2C01_071605</name>
</gene>
<evidence type="ECO:0000313" key="2">
    <source>
        <dbReference type="Proteomes" id="UP000324222"/>
    </source>
</evidence>
<dbReference type="EMBL" id="VSRR010045147">
    <property type="protein sequence ID" value="MPC77158.1"/>
    <property type="molecule type" value="Genomic_DNA"/>
</dbReference>
<comment type="caution">
    <text evidence="1">The sequence shown here is derived from an EMBL/GenBank/DDBJ whole genome shotgun (WGS) entry which is preliminary data.</text>
</comment>
<proteinExistence type="predicted"/>